<evidence type="ECO:0000256" key="5">
    <source>
        <dbReference type="RuleBase" id="RU362024"/>
    </source>
</evidence>
<dbReference type="PANTHER" id="PTHR42786">
    <property type="entry name" value="TRNA/RRNA METHYLTRANSFERASE"/>
    <property type="match status" value="1"/>
</dbReference>
<comment type="function">
    <text evidence="5">Catalyzes the formation of 2'O-methylated cytidine (Cm32) or 2'O-methylated uridine (Um32) at position 32 in tRNA.</text>
</comment>
<dbReference type="InterPro" id="IPR029028">
    <property type="entry name" value="Alpha/beta_knot_MTases"/>
</dbReference>
<sequence length="265" mass="28365">MNRPARSPSSGVPLERIRIVLSHTSHPGNIGAAARAMKTMGVSRLVLVNPKRFPDDEAVARAAGADDILGQAQVCTTLDAALADTVWVCAVSARHRNLGPPALPARQAAVDLVARAGAGEVALLFGNETAGLSNAEVQRCRQTVFIPADPGYTSLNLAAAVQLLCYELRLAAFAGSPPVVTRTMPFASPPAVHQDVERFYAHLERVMVASDFLDPERPRRLLPKLRRLFGRTELESDEINILRGLLDAVERKLAGPGRSGSGNAR</sequence>
<reference evidence="7" key="2">
    <citation type="submission" date="2009-09" db="EMBL/GenBank/DDBJ databases">
        <title>Complete sequence of chromosome of Candidatus Accumulibacter phosphatis clade IIA str. UW-1.</title>
        <authorList>
            <consortium name="US DOE Joint Genome Institute"/>
            <person name="Martin H.G."/>
            <person name="Ivanova N."/>
            <person name="Kunin V."/>
            <person name="Warnecke F."/>
            <person name="Barry K."/>
            <person name="He S."/>
            <person name="Salamov A."/>
            <person name="Szeto E."/>
            <person name="Dalin E."/>
            <person name="Pangilinan J.L."/>
            <person name="Lapidus A."/>
            <person name="Lowry S."/>
            <person name="Kyrpides N.C."/>
            <person name="McMahon K.D."/>
            <person name="Hugenholtz P."/>
        </authorList>
    </citation>
    <scope>NUCLEOTIDE SEQUENCE [LARGE SCALE GENOMIC DNA]</scope>
    <source>
        <strain evidence="7">UW-1</strain>
    </source>
</reference>
<dbReference type="EMBL" id="CP001715">
    <property type="protein sequence ID" value="ACV35313.1"/>
    <property type="molecule type" value="Genomic_DNA"/>
</dbReference>
<dbReference type="InterPro" id="IPR029026">
    <property type="entry name" value="tRNA_m1G_MTases_N"/>
</dbReference>
<accession>C7RMU6</accession>
<name>C7RMU6_ACCRE</name>
<evidence type="ECO:0000259" key="6">
    <source>
        <dbReference type="Pfam" id="PF00588"/>
    </source>
</evidence>
<dbReference type="InterPro" id="IPR004384">
    <property type="entry name" value="RNA_MeTrfase_TrmJ/LasT"/>
</dbReference>
<dbReference type="eggNOG" id="COG0565">
    <property type="taxonomic scope" value="Bacteria"/>
</dbReference>
<evidence type="ECO:0000256" key="1">
    <source>
        <dbReference type="ARBA" id="ARBA00007228"/>
    </source>
</evidence>
<gene>
    <name evidence="5" type="primary">trmJ</name>
    <name evidence="7" type="ordered locus">CAP2UW1_2017</name>
</gene>
<dbReference type="STRING" id="522306.CAP2UW1_2017"/>
<dbReference type="HOGENOM" id="CLU_056931_0_0_4"/>
<comment type="subunit">
    <text evidence="5">Homodimer.</text>
</comment>
<protein>
    <recommendedName>
        <fullName evidence="5">tRNA (cytidine/uridine-2'-O-)-methyltransferase TrmJ</fullName>
        <ecNumber evidence="5">2.1.1.200</ecNumber>
    </recommendedName>
    <alternativeName>
        <fullName evidence="5">tRNA (cytidine(32)/uridine(32)-2'-O)-methyltransferase</fullName>
    </alternativeName>
    <alternativeName>
        <fullName evidence="5">tRNA Cm32/Um32 methyltransferase</fullName>
    </alternativeName>
</protein>
<dbReference type="PIRSF" id="PIRSF004808">
    <property type="entry name" value="LasT"/>
    <property type="match status" value="1"/>
</dbReference>
<dbReference type="Gene3D" id="1.10.8.590">
    <property type="match status" value="1"/>
</dbReference>
<dbReference type="GO" id="GO:0003723">
    <property type="term" value="F:RNA binding"/>
    <property type="evidence" value="ECO:0007669"/>
    <property type="project" value="InterPro"/>
</dbReference>
<keyword evidence="5" id="KW-0963">Cytoplasm</keyword>
<dbReference type="GO" id="GO:0005829">
    <property type="term" value="C:cytosol"/>
    <property type="evidence" value="ECO:0007669"/>
    <property type="project" value="TreeGrafter"/>
</dbReference>
<dbReference type="KEGG" id="app:CAP2UW1_2017"/>
<dbReference type="NCBIfam" id="TIGR00050">
    <property type="entry name" value="rRNA_methyl_1"/>
    <property type="match status" value="1"/>
</dbReference>
<comment type="similarity">
    <text evidence="1">Belongs to the class IV-like SAM-binding methyltransferase superfamily. RNA methyltransferase TrmH family.</text>
</comment>
<keyword evidence="3 7" id="KW-0808">Transferase</keyword>
<evidence type="ECO:0000313" key="7">
    <source>
        <dbReference type="EMBL" id="ACV35313.1"/>
    </source>
</evidence>
<keyword evidence="2 5" id="KW-0489">Methyltransferase</keyword>
<dbReference type="SUPFAM" id="SSF75217">
    <property type="entry name" value="alpha/beta knot"/>
    <property type="match status" value="1"/>
</dbReference>
<dbReference type="CDD" id="cd18093">
    <property type="entry name" value="SpoU-like_TrmJ"/>
    <property type="match status" value="1"/>
</dbReference>
<dbReference type="GO" id="GO:0160206">
    <property type="term" value="F:tRNA (cytidine(32)/uridine(32)-2'-O)-methyltransferase activity"/>
    <property type="evidence" value="ECO:0007669"/>
    <property type="project" value="UniProtKB-EC"/>
</dbReference>
<comment type="catalytic activity">
    <reaction evidence="5">
        <text>cytidine(32) in tRNA + S-adenosyl-L-methionine = 2'-O-methylcytidine(32) in tRNA + S-adenosyl-L-homocysteine + H(+)</text>
        <dbReference type="Rhea" id="RHEA:42932"/>
        <dbReference type="Rhea" id="RHEA-COMP:10288"/>
        <dbReference type="Rhea" id="RHEA-COMP:10289"/>
        <dbReference type="ChEBI" id="CHEBI:15378"/>
        <dbReference type="ChEBI" id="CHEBI:57856"/>
        <dbReference type="ChEBI" id="CHEBI:59789"/>
        <dbReference type="ChEBI" id="CHEBI:74495"/>
        <dbReference type="ChEBI" id="CHEBI:82748"/>
        <dbReference type="EC" id="2.1.1.200"/>
    </reaction>
</comment>
<keyword evidence="5" id="KW-0819">tRNA processing</keyword>
<evidence type="ECO:0000256" key="3">
    <source>
        <dbReference type="ARBA" id="ARBA00022679"/>
    </source>
</evidence>
<organism evidence="7">
    <name type="scientific">Accumulibacter regalis</name>
    <dbReference type="NCBI Taxonomy" id="522306"/>
    <lineage>
        <taxon>Bacteria</taxon>
        <taxon>Pseudomonadati</taxon>
        <taxon>Pseudomonadota</taxon>
        <taxon>Betaproteobacteria</taxon>
        <taxon>Candidatus Accumulibacter</taxon>
    </lineage>
</organism>
<keyword evidence="4 5" id="KW-0949">S-adenosyl-L-methionine</keyword>
<evidence type="ECO:0000256" key="4">
    <source>
        <dbReference type="ARBA" id="ARBA00022691"/>
    </source>
</evidence>
<proteinExistence type="inferred from homology"/>
<dbReference type="OrthoDB" id="9806346at2"/>
<evidence type="ECO:0000256" key="2">
    <source>
        <dbReference type="ARBA" id="ARBA00022603"/>
    </source>
</evidence>
<dbReference type="EC" id="2.1.1.200" evidence="5"/>
<dbReference type="InterPro" id="IPR001537">
    <property type="entry name" value="SpoU_MeTrfase"/>
</dbReference>
<dbReference type="FunFam" id="3.40.1280.10:FF:000006">
    <property type="entry name" value="Uncharacterized tRNA/rRNA methyltransferase HI_0380"/>
    <property type="match status" value="1"/>
</dbReference>
<comment type="subcellular location">
    <subcellularLocation>
        <location evidence="5">Cytoplasm</location>
    </subcellularLocation>
</comment>
<feature type="domain" description="tRNA/rRNA methyltransferase SpoU type" evidence="6">
    <location>
        <begin position="17"/>
        <end position="166"/>
    </location>
</feature>
<reference evidence="7" key="1">
    <citation type="submission" date="2009-08" db="EMBL/GenBank/DDBJ databases">
        <authorList>
            <consortium name="US DOE Joint Genome Institute"/>
            <person name="Lucas S."/>
            <person name="Copeland A."/>
            <person name="Lapidus A."/>
            <person name="Glavina del Rio T."/>
            <person name="Dalin E."/>
            <person name="Tice H."/>
            <person name="Bruce D."/>
            <person name="Barry K."/>
            <person name="Pitluck S."/>
            <person name="Lowry S."/>
            <person name="Larimer F."/>
            <person name="Land M."/>
            <person name="Hauser L."/>
            <person name="Kyrpides N."/>
            <person name="Ivanova N."/>
            <person name="McMahon K.D."/>
            <person name="Hugenholtz P."/>
        </authorList>
    </citation>
    <scope>NUCLEOTIDE SEQUENCE</scope>
    <source>
        <strain evidence="7">UW-1</strain>
    </source>
</reference>
<dbReference type="PANTHER" id="PTHR42786:SF2">
    <property type="entry name" value="TRNA (CYTIDINE_URIDINE-2'-O-)-METHYLTRANSFERASE TRMJ"/>
    <property type="match status" value="1"/>
</dbReference>
<comment type="catalytic activity">
    <reaction evidence="5">
        <text>uridine(32) in tRNA + S-adenosyl-L-methionine = 2'-O-methyluridine(32) in tRNA + S-adenosyl-L-homocysteine + H(+)</text>
        <dbReference type="Rhea" id="RHEA:42936"/>
        <dbReference type="Rhea" id="RHEA-COMP:10107"/>
        <dbReference type="Rhea" id="RHEA-COMP:10290"/>
        <dbReference type="ChEBI" id="CHEBI:15378"/>
        <dbReference type="ChEBI" id="CHEBI:57856"/>
        <dbReference type="ChEBI" id="CHEBI:59789"/>
        <dbReference type="ChEBI" id="CHEBI:65315"/>
        <dbReference type="ChEBI" id="CHEBI:74478"/>
        <dbReference type="EC" id="2.1.1.200"/>
    </reaction>
</comment>
<dbReference type="GO" id="GO:0002128">
    <property type="term" value="P:tRNA nucleoside ribose methylation"/>
    <property type="evidence" value="ECO:0007669"/>
    <property type="project" value="TreeGrafter"/>
</dbReference>
<dbReference type="GO" id="GO:0106339">
    <property type="term" value="F:tRNA (cytidine(32)-2'-O)-methyltransferase activity"/>
    <property type="evidence" value="ECO:0007669"/>
    <property type="project" value="RHEA"/>
</dbReference>
<dbReference type="Pfam" id="PF00588">
    <property type="entry name" value="SpoU_methylase"/>
    <property type="match status" value="1"/>
</dbReference>
<dbReference type="AlphaFoldDB" id="C7RMU6"/>
<dbReference type="Gene3D" id="3.40.1280.10">
    <property type="match status" value="1"/>
</dbReference>